<evidence type="ECO:0000256" key="6">
    <source>
        <dbReference type="SAM" id="MobiDB-lite"/>
    </source>
</evidence>
<dbReference type="InterPro" id="IPR036907">
    <property type="entry name" value="5'-Nucleotdase_C_sf"/>
</dbReference>
<feature type="compositionally biased region" description="Low complexity" evidence="6">
    <location>
        <begin position="48"/>
        <end position="108"/>
    </location>
</feature>
<keyword evidence="2" id="KW-0964">Secreted</keyword>
<dbReference type="InterPro" id="IPR004843">
    <property type="entry name" value="Calcineurin-like_PHP"/>
</dbReference>
<name>A0A074IQ87_STRSL</name>
<dbReference type="SUPFAM" id="SSF55816">
    <property type="entry name" value="5'-nucleotidase (syn. UDP-sugar hydrolase), C-terminal domain"/>
    <property type="match status" value="1"/>
</dbReference>
<keyword evidence="1" id="KW-0134">Cell wall</keyword>
<feature type="signal peptide" evidence="5">
    <location>
        <begin position="1"/>
        <end position="27"/>
    </location>
</feature>
<dbReference type="GO" id="GO:0000166">
    <property type="term" value="F:nucleotide binding"/>
    <property type="evidence" value="ECO:0007669"/>
    <property type="project" value="UniProtKB-KW"/>
</dbReference>
<sequence length="748" mass="79354">MKKKTVVATTLSTLLVSTAILANAVQADEVETHATVTAPSTEVVATEATTNATSTAATTASSESATPVASSTSVVTASTAETSETPVATTSETATAAATPTTEVVTNASTSASNDTVTVLHTNDVHGRMVEDDRNGVIGDALLSGIVNDSRSKGTTLVFDSGDSFQGLPISNSSKGEEMASVMNAVGFDAMTVGNHEFDFGLDQLRRLSKQINFPIITSNVYVNGVRLFQPSTIVDKTPGVDGDEVVVIGVTTPETATKTHPRNITGVSFTDPITEVKAVVDQVESNARAEGKEYKTYIVLSHLGIDTTTPVEWRGSTLAEALSNYAPLKGKRVLVLDGHSHTLHTATYGDNVTYNQTGSYLNNVGRVVYNSDRILSHGVISHDEAKKNYQVNPTVKTMIDDIQAKYKADSSKVVIENSPVKLSGDRMDVRVRETNLGNVVADALLDYGQSAFTHKSNLAVTNGGGLRETIAKDKPITKGDIIAVLPFGNSVAQIQVTGQNIHDMFVKSLGSILQVDESGKNVLDENGQPLLEPSGGFLQVSGARVYYDTTLPAEKRILSIDIFDPETGTYKPLNTNETYYLVTNDFLAAGGDGYTMLGGPREEGPSMDTVFADYLTHADLSKYAVINPNSRTISISSADFAALNKKENAEDPTLNPLSPVTPSSVAEDLKTTKPVVSKVVTTPNGKVFFVSTRNEALKETEKGAEASAQTEVLPTTGDKASHAGLLGLGMLLTLFGLSGKHKGKEKY</sequence>
<reference evidence="8 9" key="1">
    <citation type="submission" date="2014-04" db="EMBL/GenBank/DDBJ databases">
        <title>Variable characteristics of bacteriocin-producing Streptococcus salivarius strains isolated from Malaysian subjects.</title>
        <authorList>
            <person name="Philip K."/>
            <person name="Barbour A."/>
        </authorList>
    </citation>
    <scope>NUCLEOTIDE SEQUENCE [LARGE SCALE GENOMIC DNA]</scope>
    <source>
        <strain evidence="8 9">NU10</strain>
    </source>
</reference>
<keyword evidence="3 5" id="KW-0732">Signal</keyword>
<dbReference type="GO" id="GO:0008253">
    <property type="term" value="F:5'-nucleotidase activity"/>
    <property type="evidence" value="ECO:0007669"/>
    <property type="project" value="TreeGrafter"/>
</dbReference>
<dbReference type="EMBL" id="JJMT01000026">
    <property type="protein sequence ID" value="KEO43793.1"/>
    <property type="molecule type" value="Genomic_DNA"/>
</dbReference>
<evidence type="ECO:0000256" key="4">
    <source>
        <dbReference type="ARBA" id="ARBA00023088"/>
    </source>
</evidence>
<dbReference type="Pfam" id="PF00149">
    <property type="entry name" value="Metallophos"/>
    <property type="match status" value="1"/>
</dbReference>
<dbReference type="PROSITE" id="PS00785">
    <property type="entry name" value="5_NUCLEOTIDASE_1"/>
    <property type="match status" value="1"/>
</dbReference>
<keyword evidence="5" id="KW-0378">Hydrolase</keyword>
<dbReference type="InterPro" id="IPR006146">
    <property type="entry name" value="5'-Nucleotdase_CS"/>
</dbReference>
<dbReference type="Pfam" id="PF02872">
    <property type="entry name" value="5_nucleotid_C"/>
    <property type="match status" value="1"/>
</dbReference>
<proteinExistence type="inferred from homology"/>
<dbReference type="GO" id="GO:0008768">
    <property type="term" value="F:UDP-sugar diphosphatase activity"/>
    <property type="evidence" value="ECO:0007669"/>
    <property type="project" value="TreeGrafter"/>
</dbReference>
<accession>A0A074IQ87</accession>
<dbReference type="PANTHER" id="PTHR11575:SF24">
    <property type="entry name" value="5'-NUCLEOTIDASE"/>
    <property type="match status" value="1"/>
</dbReference>
<dbReference type="PRINTS" id="PR01607">
    <property type="entry name" value="APYRASEFAMLY"/>
</dbReference>
<dbReference type="InterPro" id="IPR019931">
    <property type="entry name" value="LPXTG_anchor"/>
</dbReference>
<evidence type="ECO:0000313" key="9">
    <source>
        <dbReference type="Proteomes" id="UP000027855"/>
    </source>
</evidence>
<keyword evidence="5" id="KW-0547">Nucleotide-binding</keyword>
<feature type="region of interest" description="Disordered" evidence="6">
    <location>
        <begin position="48"/>
        <end position="110"/>
    </location>
</feature>
<dbReference type="GO" id="GO:0046872">
    <property type="term" value="F:metal ion binding"/>
    <property type="evidence" value="ECO:0007669"/>
    <property type="project" value="InterPro"/>
</dbReference>
<dbReference type="PANTHER" id="PTHR11575">
    <property type="entry name" value="5'-NUCLEOTIDASE-RELATED"/>
    <property type="match status" value="1"/>
</dbReference>
<dbReference type="Proteomes" id="UP000027855">
    <property type="component" value="Unassembled WGS sequence"/>
</dbReference>
<dbReference type="GO" id="GO:0009166">
    <property type="term" value="P:nucleotide catabolic process"/>
    <property type="evidence" value="ECO:0007669"/>
    <property type="project" value="InterPro"/>
</dbReference>
<dbReference type="GO" id="GO:0030288">
    <property type="term" value="C:outer membrane-bounded periplasmic space"/>
    <property type="evidence" value="ECO:0007669"/>
    <property type="project" value="TreeGrafter"/>
</dbReference>
<dbReference type="PROSITE" id="PS50847">
    <property type="entry name" value="GRAM_POS_ANCHORING"/>
    <property type="match status" value="1"/>
</dbReference>
<protein>
    <submittedName>
        <fullName evidence="8">5'-nucleotidase</fullName>
    </submittedName>
</protein>
<dbReference type="SUPFAM" id="SSF56300">
    <property type="entry name" value="Metallo-dependent phosphatases"/>
    <property type="match status" value="1"/>
</dbReference>
<dbReference type="NCBIfam" id="NF040549">
    <property type="entry name" value="Nt5e_LPXTG"/>
    <property type="match status" value="1"/>
</dbReference>
<evidence type="ECO:0000256" key="5">
    <source>
        <dbReference type="RuleBase" id="RU362119"/>
    </source>
</evidence>
<dbReference type="AlphaFoldDB" id="A0A074IQ87"/>
<evidence type="ECO:0000256" key="2">
    <source>
        <dbReference type="ARBA" id="ARBA00022525"/>
    </source>
</evidence>
<evidence type="ECO:0000259" key="7">
    <source>
        <dbReference type="PROSITE" id="PS50847"/>
    </source>
</evidence>
<gene>
    <name evidence="8" type="ORF">DL07_06500</name>
</gene>
<evidence type="ECO:0000256" key="1">
    <source>
        <dbReference type="ARBA" id="ARBA00022512"/>
    </source>
</evidence>
<dbReference type="Gene3D" id="3.60.21.10">
    <property type="match status" value="1"/>
</dbReference>
<comment type="caution">
    <text evidence="8">The sequence shown here is derived from an EMBL/GenBank/DDBJ whole genome shotgun (WGS) entry which is preliminary data.</text>
</comment>
<dbReference type="RefSeq" id="WP_037603258.1">
    <property type="nucleotide sequence ID" value="NZ_JADPCF010000004.1"/>
</dbReference>
<feature type="chain" id="PRO_5005104559" evidence="5">
    <location>
        <begin position="28"/>
        <end position="748"/>
    </location>
</feature>
<dbReference type="InterPro" id="IPR006179">
    <property type="entry name" value="5_nucleotidase/apyrase"/>
</dbReference>
<dbReference type="InterPro" id="IPR029052">
    <property type="entry name" value="Metallo-depent_PP-like"/>
</dbReference>
<keyword evidence="4" id="KW-0572">Peptidoglycan-anchor</keyword>
<evidence type="ECO:0000313" key="8">
    <source>
        <dbReference type="EMBL" id="KEO43793.1"/>
    </source>
</evidence>
<feature type="domain" description="Gram-positive cocci surface proteins LPxTG" evidence="7">
    <location>
        <begin position="714"/>
        <end position="748"/>
    </location>
</feature>
<dbReference type="InterPro" id="IPR008334">
    <property type="entry name" value="5'-Nucleotdase_C"/>
</dbReference>
<comment type="similarity">
    <text evidence="5">Belongs to the 5'-nucleotidase family.</text>
</comment>
<organism evidence="8 9">
    <name type="scientific">Streptococcus salivarius</name>
    <dbReference type="NCBI Taxonomy" id="1304"/>
    <lineage>
        <taxon>Bacteria</taxon>
        <taxon>Bacillati</taxon>
        <taxon>Bacillota</taxon>
        <taxon>Bacilli</taxon>
        <taxon>Lactobacillales</taxon>
        <taxon>Streptococcaceae</taxon>
        <taxon>Streptococcus</taxon>
    </lineage>
</organism>
<dbReference type="Gene3D" id="3.90.780.10">
    <property type="entry name" value="5'-Nucleotidase, C-terminal domain"/>
    <property type="match status" value="1"/>
</dbReference>
<dbReference type="PROSITE" id="PS00786">
    <property type="entry name" value="5_NUCLEOTIDASE_2"/>
    <property type="match status" value="1"/>
</dbReference>
<evidence type="ECO:0000256" key="3">
    <source>
        <dbReference type="ARBA" id="ARBA00022729"/>
    </source>
</evidence>